<protein>
    <submittedName>
        <fullName evidence="1">Uncharacterized protein</fullName>
    </submittedName>
</protein>
<dbReference type="AlphaFoldDB" id="A0AAW0E860"/>
<comment type="caution">
    <text evidence="1">The sequence shown here is derived from an EMBL/GenBank/DDBJ whole genome shotgun (WGS) entry which is preliminary data.</text>
</comment>
<sequence>MPPPTPDTESPVRTHPLLRLVKHKPAHGAAAQKLHQLAFVEKNRDAFFTRVTTDDGAPILNPRGHPYELLQPYVHAGKGCLPKSVLVLAEYPTILSDIDQWFKNIHLFDIPTEVFSEDYAWNQWADIPDCVENGVRGSEEVGNQALTGESATFDIRGNLSAQGRDELDAGSPFHKTVQLVGMPGTESGSLLSNNTWYLVDSDSGPPGAINCSHARVIQASGSYKWVLRTTAMHYRYVLKPPSLKEIIIMKNYQVYAKSIPDSEIAHFFYKYGPSPLMIFKYADCTRLYENDLSLFSELYGVTRTEAFISQVYQMLDGDIKPASAYSLLGIYPGANRYEIFVTPLSKYAFQCIKKAFVYPLKSWAEEAYGIYERFKNRPWTRPFAGCILEDQLHQLLLQGGTWKVKVLAPHNSAQSSSTTCIRPSYCTNNNATSSKWLHIGQATALFDFEVPQVYSAPPTLHQYDPRTVAETDLKESGYYYEPTIPVQATHHSHIVNIRSKTVVVFQFAIVPDVKVSGPALEELKEHYHDFDVYLVVIGTTLDITLSVPATFDSFLKARLYVAVTEEELFPSLAARTKTRAGQSGDQPLKRAREV</sequence>
<name>A0AAW0E860_9AGAR</name>
<dbReference type="EMBL" id="JAYKXP010000002">
    <property type="protein sequence ID" value="KAK7060743.1"/>
    <property type="molecule type" value="Genomic_DNA"/>
</dbReference>
<accession>A0AAW0E860</accession>
<keyword evidence="2" id="KW-1185">Reference proteome</keyword>
<evidence type="ECO:0000313" key="1">
    <source>
        <dbReference type="EMBL" id="KAK7060743.1"/>
    </source>
</evidence>
<dbReference type="Proteomes" id="UP001383192">
    <property type="component" value="Unassembled WGS sequence"/>
</dbReference>
<organism evidence="1 2">
    <name type="scientific">Paramarasmius palmivorus</name>
    <dbReference type="NCBI Taxonomy" id="297713"/>
    <lineage>
        <taxon>Eukaryota</taxon>
        <taxon>Fungi</taxon>
        <taxon>Dikarya</taxon>
        <taxon>Basidiomycota</taxon>
        <taxon>Agaricomycotina</taxon>
        <taxon>Agaricomycetes</taxon>
        <taxon>Agaricomycetidae</taxon>
        <taxon>Agaricales</taxon>
        <taxon>Marasmiineae</taxon>
        <taxon>Marasmiaceae</taxon>
        <taxon>Paramarasmius</taxon>
    </lineage>
</organism>
<gene>
    <name evidence="1" type="ORF">VNI00_000475</name>
</gene>
<reference evidence="1 2" key="1">
    <citation type="submission" date="2024-01" db="EMBL/GenBank/DDBJ databases">
        <title>A draft genome for a cacao thread blight-causing isolate of Paramarasmius palmivorus.</title>
        <authorList>
            <person name="Baruah I.K."/>
            <person name="Bukari Y."/>
            <person name="Amoako-Attah I."/>
            <person name="Meinhardt L.W."/>
            <person name="Bailey B.A."/>
            <person name="Cohen S.P."/>
        </authorList>
    </citation>
    <scope>NUCLEOTIDE SEQUENCE [LARGE SCALE GENOMIC DNA]</scope>
    <source>
        <strain evidence="1 2">GH-12</strain>
    </source>
</reference>
<proteinExistence type="predicted"/>
<evidence type="ECO:0000313" key="2">
    <source>
        <dbReference type="Proteomes" id="UP001383192"/>
    </source>
</evidence>